<reference evidence="2" key="1">
    <citation type="journal article" date="2020" name="Nature">
        <title>Giant virus diversity and host interactions through global metagenomics.</title>
        <authorList>
            <person name="Schulz F."/>
            <person name="Roux S."/>
            <person name="Paez-Espino D."/>
            <person name="Jungbluth S."/>
            <person name="Walsh D.A."/>
            <person name="Denef V.J."/>
            <person name="McMahon K.D."/>
            <person name="Konstantinidis K.T."/>
            <person name="Eloe-Fadrosh E.A."/>
            <person name="Kyrpides N.C."/>
            <person name="Woyke T."/>
        </authorList>
    </citation>
    <scope>NUCLEOTIDE SEQUENCE</scope>
    <source>
        <strain evidence="2">GVMAG-M-3300023184-50</strain>
    </source>
</reference>
<proteinExistence type="predicted"/>
<name>A0A6C0I8S1_9ZZZZ</name>
<evidence type="ECO:0000256" key="1">
    <source>
        <dbReference type="SAM" id="Phobius"/>
    </source>
</evidence>
<keyword evidence="1" id="KW-0472">Membrane</keyword>
<feature type="transmembrane region" description="Helical" evidence="1">
    <location>
        <begin position="29"/>
        <end position="47"/>
    </location>
</feature>
<dbReference type="EMBL" id="MN740117">
    <property type="protein sequence ID" value="QHT88463.1"/>
    <property type="molecule type" value="Genomic_DNA"/>
</dbReference>
<organism evidence="2">
    <name type="scientific">viral metagenome</name>
    <dbReference type="NCBI Taxonomy" id="1070528"/>
    <lineage>
        <taxon>unclassified sequences</taxon>
        <taxon>metagenomes</taxon>
        <taxon>organismal metagenomes</taxon>
    </lineage>
</organism>
<keyword evidence="1" id="KW-1133">Transmembrane helix</keyword>
<keyword evidence="1" id="KW-0812">Transmembrane</keyword>
<protein>
    <submittedName>
        <fullName evidence="2">Uncharacterized protein</fullName>
    </submittedName>
</protein>
<evidence type="ECO:0000313" key="2">
    <source>
        <dbReference type="EMBL" id="QHT88463.1"/>
    </source>
</evidence>
<accession>A0A6C0I8S1</accession>
<sequence length="81" mass="8790">MFLTSVPDRSNVNTEPAILDVTAIVEEGLVIFMLAFTVIFPVTLLATRLPDIVTLDPTNISPPTPTFDPTINWLLIVALPG</sequence>
<dbReference type="AlphaFoldDB" id="A0A6C0I8S1"/>